<proteinExistence type="predicted"/>
<reference evidence="1" key="1">
    <citation type="submission" date="2020-02" db="EMBL/GenBank/DDBJ databases">
        <title>Flavobacterium sp. genome.</title>
        <authorList>
            <person name="Jung H.S."/>
            <person name="Baek J.H."/>
            <person name="Jeon C.O."/>
        </authorList>
    </citation>
    <scope>NUCLEOTIDE SEQUENCE</scope>
    <source>
        <strain evidence="1">SE-s28</strain>
    </source>
</reference>
<dbReference type="Proteomes" id="UP000712080">
    <property type="component" value="Unassembled WGS sequence"/>
</dbReference>
<dbReference type="AlphaFoldDB" id="A0A972FLY7"/>
<dbReference type="EMBL" id="JAAMPU010000105">
    <property type="protein sequence ID" value="NMH28441.1"/>
    <property type="molecule type" value="Genomic_DNA"/>
</dbReference>
<organism evidence="1 2">
    <name type="scientific">Flavobacterium silvaticum</name>
    <dbReference type="NCBI Taxonomy" id="1852020"/>
    <lineage>
        <taxon>Bacteria</taxon>
        <taxon>Pseudomonadati</taxon>
        <taxon>Bacteroidota</taxon>
        <taxon>Flavobacteriia</taxon>
        <taxon>Flavobacteriales</taxon>
        <taxon>Flavobacteriaceae</taxon>
        <taxon>Flavobacterium</taxon>
    </lineage>
</organism>
<comment type="caution">
    <text evidence="1">The sequence shown here is derived from an EMBL/GenBank/DDBJ whole genome shotgun (WGS) entry which is preliminary data.</text>
</comment>
<name>A0A972FLY7_9FLAO</name>
<accession>A0A972FLY7</accession>
<evidence type="ECO:0000313" key="1">
    <source>
        <dbReference type="EMBL" id="NMH28441.1"/>
    </source>
</evidence>
<dbReference type="RefSeq" id="WP_169527538.1">
    <property type="nucleotide sequence ID" value="NZ_JAAMPU010000105.1"/>
</dbReference>
<sequence length="99" mass="11546">MNLTEEQTFQLAKKALEDIGQWENFVNQKSTFVSKEIDENYNSDYWLVHFVFSDADDVSPIVTIIDDTKLVHSISWKTSNFDLTYDAANDKYFHLGLNM</sequence>
<gene>
    <name evidence="1" type="ORF">G6047_10390</name>
</gene>
<evidence type="ECO:0000313" key="2">
    <source>
        <dbReference type="Proteomes" id="UP000712080"/>
    </source>
</evidence>
<keyword evidence="2" id="KW-1185">Reference proteome</keyword>
<protein>
    <submittedName>
        <fullName evidence="1">Uncharacterized protein</fullName>
    </submittedName>
</protein>